<comment type="caution">
    <text evidence="1">The sequence shown here is derived from an EMBL/GenBank/DDBJ whole genome shotgun (WGS) entry which is preliminary data.</text>
</comment>
<dbReference type="Proteomes" id="UP000309117">
    <property type="component" value="Unassembled WGS sequence"/>
</dbReference>
<organism evidence="1 2">
    <name type="scientific">Lactobacillus intestinalis</name>
    <dbReference type="NCBI Taxonomy" id="151781"/>
    <lineage>
        <taxon>Bacteria</taxon>
        <taxon>Bacillati</taxon>
        <taxon>Bacillota</taxon>
        <taxon>Bacilli</taxon>
        <taxon>Lactobacillales</taxon>
        <taxon>Lactobacillaceae</taxon>
        <taxon>Lactobacillus</taxon>
    </lineage>
</organism>
<dbReference type="InterPro" id="IPR025935">
    <property type="entry name" value="AbiH"/>
</dbReference>
<gene>
    <name evidence="1" type="ORF">E5351_02700</name>
</gene>
<sequence>MKQLLILGNGFDLSCGLKSTYNDFFEWRLNNLFKTTDVDNIIDQLNKVKMNSPTVSNFFEKTKNNGVLKAPEKSKFLVNKPPLEENKEPEFWNLEEAFPGITRWDIFFIYAKKYLQPNETNEWQDIERIIDNVIVVALHDKEGHPQFAPSKYNMNLHFKVDGESQFKKIIYKYACNNFNQTDEETRAQILLTQLLDFEKEFSHYIYSQMKMDENLNFESPYFQKAKLLLRKISNPFNEFKAELNVWSFNYTLGPRFKNKLSGEDWNVTAWNNIHGLSCFDDPQARGIVKSNDKIPAPVFGIDPDDDLSSRMHIPQGRVIFTKPYRIINNKFTAIRQEFEFNDFDKIIVYGHSLGKADYSYFKYIFDETSIYTRPIKLIFYYWPGLYKTDLVEKQLIERQYTEKVVTLLNVYGKDSNLARGDIVTKLAIEGRLSVLPNPDINL</sequence>
<dbReference type="AlphaFoldDB" id="A0A4S2BP79"/>
<proteinExistence type="predicted"/>
<dbReference type="EMBL" id="SRYV01000003">
    <property type="protein sequence ID" value="TGY16916.1"/>
    <property type="molecule type" value="Genomic_DNA"/>
</dbReference>
<accession>A0A4S2BP79</accession>
<reference evidence="1 2" key="1">
    <citation type="submission" date="2019-04" db="EMBL/GenBank/DDBJ databases">
        <title>Microbes associate with the intestines of laboratory mice.</title>
        <authorList>
            <person name="Navarre W."/>
            <person name="Wong E."/>
            <person name="Huang K."/>
            <person name="Tropini C."/>
            <person name="Ng K."/>
            <person name="Yu B."/>
        </authorList>
    </citation>
    <scope>NUCLEOTIDE SEQUENCE [LARGE SCALE GENOMIC DNA]</scope>
    <source>
        <strain evidence="1 2">NM61_E11</strain>
    </source>
</reference>
<dbReference type="Pfam" id="PF14253">
    <property type="entry name" value="AbiH"/>
    <property type="match status" value="1"/>
</dbReference>
<protein>
    <recommendedName>
        <fullName evidence="3">Bacteriophage abortive infection AbiH</fullName>
    </recommendedName>
</protein>
<evidence type="ECO:0000313" key="1">
    <source>
        <dbReference type="EMBL" id="TGY16916.1"/>
    </source>
</evidence>
<evidence type="ECO:0000313" key="2">
    <source>
        <dbReference type="Proteomes" id="UP000309117"/>
    </source>
</evidence>
<evidence type="ECO:0008006" key="3">
    <source>
        <dbReference type="Google" id="ProtNLM"/>
    </source>
</evidence>
<dbReference type="RefSeq" id="WP_135960337.1">
    <property type="nucleotide sequence ID" value="NZ_CAJSYX010000003.1"/>
</dbReference>
<name>A0A4S2BP79_9LACO</name>